<evidence type="ECO:0000256" key="2">
    <source>
        <dbReference type="RuleBase" id="RU361183"/>
    </source>
</evidence>
<comment type="cofactor">
    <cofactor evidence="1 2">
        <name>Zn(2+)</name>
        <dbReference type="ChEBI" id="CHEBI:29105"/>
    </cofactor>
    <text evidence="1 2">Binds 1 zinc ion per subunit.</text>
</comment>
<evidence type="ECO:0000313" key="5">
    <source>
        <dbReference type="Proteomes" id="UP000789570"/>
    </source>
</evidence>
<dbReference type="GO" id="GO:0004222">
    <property type="term" value="F:metalloendopeptidase activity"/>
    <property type="evidence" value="ECO:0007669"/>
    <property type="project" value="UniProtKB-UniRule"/>
</dbReference>
<comment type="caution">
    <text evidence="4">The sequence shown here is derived from an EMBL/GenBank/DDBJ whole genome shotgun (WGS) entry which is preliminary data.</text>
</comment>
<evidence type="ECO:0000313" key="4">
    <source>
        <dbReference type="EMBL" id="CAG8639374.1"/>
    </source>
</evidence>
<dbReference type="PROSITE" id="PS51864">
    <property type="entry name" value="ASTACIN"/>
    <property type="match status" value="1"/>
</dbReference>
<dbReference type="GO" id="GO:0006508">
    <property type="term" value="P:proteolysis"/>
    <property type="evidence" value="ECO:0007669"/>
    <property type="project" value="UniProtKB-KW"/>
</dbReference>
<dbReference type="PRINTS" id="PR00480">
    <property type="entry name" value="ASTACIN"/>
</dbReference>
<dbReference type="Proteomes" id="UP000789570">
    <property type="component" value="Unassembled WGS sequence"/>
</dbReference>
<feature type="binding site" evidence="1">
    <location>
        <position position="92"/>
    </location>
    <ligand>
        <name>Zn(2+)</name>
        <dbReference type="ChEBI" id="CHEBI:29105"/>
        <note>catalytic</note>
    </ligand>
</feature>
<feature type="binding site" evidence="1">
    <location>
        <position position="88"/>
    </location>
    <ligand>
        <name>Zn(2+)</name>
        <dbReference type="ChEBI" id="CHEBI:29105"/>
        <note>catalytic</note>
    </ligand>
</feature>
<dbReference type="Gene3D" id="3.40.390.10">
    <property type="entry name" value="Collagenase (Catalytic Domain)"/>
    <property type="match status" value="1"/>
</dbReference>
<proteinExistence type="predicted"/>
<comment type="caution">
    <text evidence="1">Lacks conserved residue(s) required for the propagation of feature annotation.</text>
</comment>
<name>A0A9N9DKR3_9GLOM</name>
<dbReference type="EMBL" id="CAJVPQ010003881">
    <property type="protein sequence ID" value="CAG8639374.1"/>
    <property type="molecule type" value="Genomic_DNA"/>
</dbReference>
<dbReference type="InterPro" id="IPR024079">
    <property type="entry name" value="MetalloPept_cat_dom_sf"/>
</dbReference>
<dbReference type="Pfam" id="PF01400">
    <property type="entry name" value="Astacin"/>
    <property type="match status" value="1"/>
</dbReference>
<dbReference type="PANTHER" id="PTHR10127">
    <property type="entry name" value="DISCOIDIN, CUB, EGF, LAMININ , AND ZINC METALLOPROTEASE DOMAIN CONTAINING"/>
    <property type="match status" value="1"/>
</dbReference>
<feature type="domain" description="Peptidase M12A" evidence="3">
    <location>
        <begin position="3"/>
        <end position="235"/>
    </location>
</feature>
<organism evidence="4 5">
    <name type="scientific">Funneliformis caledonium</name>
    <dbReference type="NCBI Taxonomy" id="1117310"/>
    <lineage>
        <taxon>Eukaryota</taxon>
        <taxon>Fungi</taxon>
        <taxon>Fungi incertae sedis</taxon>
        <taxon>Mucoromycota</taxon>
        <taxon>Glomeromycotina</taxon>
        <taxon>Glomeromycetes</taxon>
        <taxon>Glomerales</taxon>
        <taxon>Glomeraceae</taxon>
        <taxon>Funneliformis</taxon>
    </lineage>
</organism>
<dbReference type="SMART" id="SM00235">
    <property type="entry name" value="ZnMc"/>
    <property type="match status" value="1"/>
</dbReference>
<dbReference type="OrthoDB" id="5945790at2759"/>
<keyword evidence="1 2" id="KW-0479">Metal-binding</keyword>
<dbReference type="EC" id="3.4.24.-" evidence="2"/>
<reference evidence="4" key="1">
    <citation type="submission" date="2021-06" db="EMBL/GenBank/DDBJ databases">
        <authorList>
            <person name="Kallberg Y."/>
            <person name="Tangrot J."/>
            <person name="Rosling A."/>
        </authorList>
    </citation>
    <scope>NUCLEOTIDE SEQUENCE</scope>
    <source>
        <strain evidence="4">UK204</strain>
    </source>
</reference>
<dbReference type="AlphaFoldDB" id="A0A9N9DKR3"/>
<feature type="active site" evidence="1">
    <location>
        <position position="89"/>
    </location>
</feature>
<dbReference type="SUPFAM" id="SSF55486">
    <property type="entry name" value="Metalloproteases ('zincins'), catalytic domain"/>
    <property type="match status" value="1"/>
</dbReference>
<evidence type="ECO:0000259" key="3">
    <source>
        <dbReference type="PROSITE" id="PS51864"/>
    </source>
</evidence>
<evidence type="ECO:0000256" key="1">
    <source>
        <dbReference type="PROSITE-ProRule" id="PRU01211"/>
    </source>
</evidence>
<keyword evidence="1 2" id="KW-0482">Metalloprotease</keyword>
<keyword evidence="1 2" id="KW-0862">Zinc</keyword>
<keyword evidence="1 2" id="KW-0378">Hydrolase</keyword>
<keyword evidence="5" id="KW-1185">Reference proteome</keyword>
<dbReference type="InterPro" id="IPR006026">
    <property type="entry name" value="Peptidase_Metallo"/>
</dbReference>
<keyword evidence="1 2" id="KW-0645">Protease</keyword>
<dbReference type="PANTHER" id="PTHR10127:SF850">
    <property type="entry name" value="METALLOENDOPEPTIDASE"/>
    <property type="match status" value="1"/>
</dbReference>
<dbReference type="InterPro" id="IPR001506">
    <property type="entry name" value="Peptidase_M12A"/>
</dbReference>
<dbReference type="GO" id="GO:0008270">
    <property type="term" value="F:zinc ion binding"/>
    <property type="evidence" value="ECO:0007669"/>
    <property type="project" value="UniProtKB-UniRule"/>
</dbReference>
<sequence length="235" mass="26774">MGAFQKGTALWPGGIVPYQPNENHPFWSVILNAINEMNNKTVVKFIERTVQPDYVYFTSENSGNWSITVGKAGGPHQVNIDKNVRSLHELGHVIGLVHEHQRQDRDSHIEVHREFIDSNNEWNINNVINTTEIEYETEYDVHSFMHYWDTAGVSNKVKNKELAKRIATGIATIGISEIKDHVKVNSFLLWTSIALIMSIITTRLPPDDSENRDGYDWSVAVDDPEVNNFGISVFR</sequence>
<gene>
    <name evidence="4" type="ORF">FCALED_LOCUS10486</name>
</gene>
<feature type="binding site" evidence="1">
    <location>
        <position position="98"/>
    </location>
    <ligand>
        <name>Zn(2+)</name>
        <dbReference type="ChEBI" id="CHEBI:29105"/>
        <note>catalytic</note>
    </ligand>
</feature>
<protein>
    <recommendedName>
        <fullName evidence="2">Metalloendopeptidase</fullName>
        <ecNumber evidence="2">3.4.24.-</ecNumber>
    </recommendedName>
</protein>
<accession>A0A9N9DKR3</accession>